<evidence type="ECO:0000313" key="3">
    <source>
        <dbReference type="Proteomes" id="UP000613768"/>
    </source>
</evidence>
<gene>
    <name evidence="2" type="ORF">IFO71_19135</name>
</gene>
<keyword evidence="3" id="KW-1185">Reference proteome</keyword>
<evidence type="ECO:0008006" key="4">
    <source>
        <dbReference type="Google" id="ProtNLM"/>
    </source>
</evidence>
<dbReference type="EMBL" id="JACYTR010000068">
    <property type="protein sequence ID" value="MBD8527866.1"/>
    <property type="molecule type" value="Genomic_DNA"/>
</dbReference>
<protein>
    <recommendedName>
        <fullName evidence="4">Cobalt/nickel transport protein</fullName>
    </recommendedName>
</protein>
<dbReference type="AlphaFoldDB" id="A0AAW3ZP34"/>
<keyword evidence="1" id="KW-1133">Transmembrane helix</keyword>
<name>A0AAW3ZP34_9GAMM</name>
<dbReference type="RefSeq" id="WP_192031286.1">
    <property type="nucleotide sequence ID" value="NZ_JACYTR010000068.1"/>
</dbReference>
<reference evidence="2 3" key="1">
    <citation type="submission" date="2020-09" db="EMBL/GenBank/DDBJ databases">
        <title>Pseudoxanthomonas sp. CAU 1598 isolated from sand of Yaerae Beach.</title>
        <authorList>
            <person name="Kim W."/>
        </authorList>
    </citation>
    <scope>NUCLEOTIDE SEQUENCE [LARGE SCALE GENOMIC DNA]</scope>
    <source>
        <strain evidence="2 3">CAU 1598</strain>
    </source>
</reference>
<feature type="transmembrane region" description="Helical" evidence="1">
    <location>
        <begin position="70"/>
        <end position="90"/>
    </location>
</feature>
<proteinExistence type="predicted"/>
<dbReference type="Proteomes" id="UP000613768">
    <property type="component" value="Unassembled WGS sequence"/>
</dbReference>
<organism evidence="2 3">
    <name type="scientific">Pseudomarimonas arenosa</name>
    <dbReference type="NCBI Taxonomy" id="2774145"/>
    <lineage>
        <taxon>Bacteria</taxon>
        <taxon>Pseudomonadati</taxon>
        <taxon>Pseudomonadota</taxon>
        <taxon>Gammaproteobacteria</taxon>
        <taxon>Lysobacterales</taxon>
        <taxon>Lysobacteraceae</taxon>
        <taxon>Pseudomarimonas</taxon>
    </lineage>
</organism>
<evidence type="ECO:0000256" key="1">
    <source>
        <dbReference type="SAM" id="Phobius"/>
    </source>
</evidence>
<sequence length="97" mass="10279">MKRIGVLLVLLGLFQIAWAGKVYIADSGHMGSILRLNAPALLRTVPSEGQQVAKSILDTGYHGFSLLGRALAFLAVSGTILTATGALLLARRVPPQR</sequence>
<keyword evidence="1" id="KW-0472">Membrane</keyword>
<keyword evidence="1" id="KW-0812">Transmembrane</keyword>
<accession>A0AAW3ZP34</accession>
<comment type="caution">
    <text evidence="2">The sequence shown here is derived from an EMBL/GenBank/DDBJ whole genome shotgun (WGS) entry which is preliminary data.</text>
</comment>
<evidence type="ECO:0000313" key="2">
    <source>
        <dbReference type="EMBL" id="MBD8527866.1"/>
    </source>
</evidence>